<proteinExistence type="predicted"/>
<evidence type="ECO:0000313" key="2">
    <source>
        <dbReference type="Proteomes" id="UP001597048"/>
    </source>
</evidence>
<dbReference type="SUPFAM" id="SSF143422">
    <property type="entry name" value="Transposase IS200-like"/>
    <property type="match status" value="1"/>
</dbReference>
<evidence type="ECO:0000313" key="1">
    <source>
        <dbReference type="EMBL" id="MFD1007250.1"/>
    </source>
</evidence>
<dbReference type="RefSeq" id="WP_379557174.1">
    <property type="nucleotide sequence ID" value="NZ_JBHTJS010000008.1"/>
</dbReference>
<comment type="caution">
    <text evidence="1">The sequence shown here is derived from an EMBL/GenBank/DDBJ whole genome shotgun (WGS) entry which is preliminary data.</text>
</comment>
<protein>
    <submittedName>
        <fullName evidence="1">Transposase</fullName>
    </submittedName>
</protein>
<dbReference type="EMBL" id="JBHTJS010000008">
    <property type="protein sequence ID" value="MFD1007250.1"/>
    <property type="molecule type" value="Genomic_DNA"/>
</dbReference>
<dbReference type="PANTHER" id="PTHR34322">
    <property type="entry name" value="TRANSPOSASE, Y1_TNP DOMAIN-CONTAINING"/>
    <property type="match status" value="1"/>
</dbReference>
<reference evidence="2" key="1">
    <citation type="journal article" date="2019" name="Int. J. Syst. Evol. Microbiol.">
        <title>The Global Catalogue of Microorganisms (GCM) 10K type strain sequencing project: providing services to taxonomists for standard genome sequencing and annotation.</title>
        <authorList>
            <consortium name="The Broad Institute Genomics Platform"/>
            <consortium name="The Broad Institute Genome Sequencing Center for Infectious Disease"/>
            <person name="Wu L."/>
            <person name="Ma J."/>
        </authorList>
    </citation>
    <scope>NUCLEOTIDE SEQUENCE [LARGE SCALE GENOMIC DNA]</scope>
    <source>
        <strain evidence="2">CCUG 60525</strain>
    </source>
</reference>
<dbReference type="InterPro" id="IPR036515">
    <property type="entry name" value="Transposase_17_sf"/>
</dbReference>
<gene>
    <name evidence="1" type="ORF">ACFQ1C_03645</name>
</gene>
<accession>A0ABW3KDQ5</accession>
<sequence length="226" mass="25964">FGGTWLTQRFANGEAIEPHFMELLDERIAEYRSRLIDISWFMRALNEPIARWANKEDNCTGHFWEGRFKSQALLDEAAVLACMTYVDLNPIRAKIADTPERSDFTSIQRRINAAKQGKQPKELLPFVGNERSELPKGLVFELQDYLMLVDDTGRILRDDKRGAIQESTAKILERLNISQETWLKITQEFMSMFKGPVGSLPELTHYSENLGMQRVAHASSCQHWAS</sequence>
<dbReference type="Gene3D" id="3.30.70.1290">
    <property type="entry name" value="Transposase IS200-like"/>
    <property type="match status" value="1"/>
</dbReference>
<feature type="non-terminal residue" evidence="1">
    <location>
        <position position="1"/>
    </location>
</feature>
<organism evidence="1 2">
    <name type="scientific">Oceanisphaera ostreae</name>
    <dbReference type="NCBI Taxonomy" id="914151"/>
    <lineage>
        <taxon>Bacteria</taxon>
        <taxon>Pseudomonadati</taxon>
        <taxon>Pseudomonadota</taxon>
        <taxon>Gammaproteobacteria</taxon>
        <taxon>Aeromonadales</taxon>
        <taxon>Aeromonadaceae</taxon>
        <taxon>Oceanisphaera</taxon>
    </lineage>
</organism>
<dbReference type="PANTHER" id="PTHR34322:SF2">
    <property type="entry name" value="TRANSPOSASE IS200-LIKE DOMAIN-CONTAINING PROTEIN"/>
    <property type="match status" value="1"/>
</dbReference>
<dbReference type="Proteomes" id="UP001597048">
    <property type="component" value="Unassembled WGS sequence"/>
</dbReference>
<name>A0ABW3KDQ5_9GAMM</name>
<keyword evidence="2" id="KW-1185">Reference proteome</keyword>